<organism evidence="2 3">
    <name type="scientific">Russula ochroleuca</name>
    <dbReference type="NCBI Taxonomy" id="152965"/>
    <lineage>
        <taxon>Eukaryota</taxon>
        <taxon>Fungi</taxon>
        <taxon>Dikarya</taxon>
        <taxon>Basidiomycota</taxon>
        <taxon>Agaricomycotina</taxon>
        <taxon>Agaricomycetes</taxon>
        <taxon>Russulales</taxon>
        <taxon>Russulaceae</taxon>
        <taxon>Russula</taxon>
    </lineage>
</organism>
<feature type="region of interest" description="Disordered" evidence="1">
    <location>
        <begin position="434"/>
        <end position="460"/>
    </location>
</feature>
<gene>
    <name evidence="2" type="ORF">DFH94DRAFT_652489</name>
</gene>
<dbReference type="EMBL" id="WHVB01000011">
    <property type="protein sequence ID" value="KAF8478498.1"/>
    <property type="molecule type" value="Genomic_DNA"/>
</dbReference>
<comment type="caution">
    <text evidence="2">The sequence shown here is derived from an EMBL/GenBank/DDBJ whole genome shotgun (WGS) entry which is preliminary data.</text>
</comment>
<reference evidence="2" key="2">
    <citation type="journal article" date="2020" name="Nat. Commun.">
        <title>Large-scale genome sequencing of mycorrhizal fungi provides insights into the early evolution of symbiotic traits.</title>
        <authorList>
            <person name="Miyauchi S."/>
            <person name="Kiss E."/>
            <person name="Kuo A."/>
            <person name="Drula E."/>
            <person name="Kohler A."/>
            <person name="Sanchez-Garcia M."/>
            <person name="Morin E."/>
            <person name="Andreopoulos B."/>
            <person name="Barry K.W."/>
            <person name="Bonito G."/>
            <person name="Buee M."/>
            <person name="Carver A."/>
            <person name="Chen C."/>
            <person name="Cichocki N."/>
            <person name="Clum A."/>
            <person name="Culley D."/>
            <person name="Crous P.W."/>
            <person name="Fauchery L."/>
            <person name="Girlanda M."/>
            <person name="Hayes R.D."/>
            <person name="Keri Z."/>
            <person name="LaButti K."/>
            <person name="Lipzen A."/>
            <person name="Lombard V."/>
            <person name="Magnuson J."/>
            <person name="Maillard F."/>
            <person name="Murat C."/>
            <person name="Nolan M."/>
            <person name="Ohm R.A."/>
            <person name="Pangilinan J."/>
            <person name="Pereira M.F."/>
            <person name="Perotto S."/>
            <person name="Peter M."/>
            <person name="Pfister S."/>
            <person name="Riley R."/>
            <person name="Sitrit Y."/>
            <person name="Stielow J.B."/>
            <person name="Szollosi G."/>
            <person name="Zifcakova L."/>
            <person name="Stursova M."/>
            <person name="Spatafora J.W."/>
            <person name="Tedersoo L."/>
            <person name="Vaario L.M."/>
            <person name="Yamada A."/>
            <person name="Yan M."/>
            <person name="Wang P."/>
            <person name="Xu J."/>
            <person name="Bruns T."/>
            <person name="Baldrian P."/>
            <person name="Vilgalys R."/>
            <person name="Dunand C."/>
            <person name="Henrissat B."/>
            <person name="Grigoriev I.V."/>
            <person name="Hibbett D."/>
            <person name="Nagy L.G."/>
            <person name="Martin F.M."/>
        </authorList>
    </citation>
    <scope>NUCLEOTIDE SEQUENCE</scope>
    <source>
        <strain evidence="2">Prilba</strain>
    </source>
</reference>
<accession>A0A9P5MTR5</accession>
<proteinExistence type="predicted"/>
<evidence type="ECO:0000313" key="3">
    <source>
        <dbReference type="Proteomes" id="UP000759537"/>
    </source>
</evidence>
<name>A0A9P5MTR5_9AGAM</name>
<dbReference type="AlphaFoldDB" id="A0A9P5MTR5"/>
<protein>
    <submittedName>
        <fullName evidence="2">Uncharacterized protein</fullName>
    </submittedName>
</protein>
<dbReference type="Proteomes" id="UP000759537">
    <property type="component" value="Unassembled WGS sequence"/>
</dbReference>
<keyword evidence="3" id="KW-1185">Reference proteome</keyword>
<evidence type="ECO:0000256" key="1">
    <source>
        <dbReference type="SAM" id="MobiDB-lite"/>
    </source>
</evidence>
<evidence type="ECO:0000313" key="2">
    <source>
        <dbReference type="EMBL" id="KAF8478498.1"/>
    </source>
</evidence>
<reference evidence="2" key="1">
    <citation type="submission" date="2019-10" db="EMBL/GenBank/DDBJ databases">
        <authorList>
            <consortium name="DOE Joint Genome Institute"/>
            <person name="Kuo A."/>
            <person name="Miyauchi S."/>
            <person name="Kiss E."/>
            <person name="Drula E."/>
            <person name="Kohler A."/>
            <person name="Sanchez-Garcia M."/>
            <person name="Andreopoulos B."/>
            <person name="Barry K.W."/>
            <person name="Bonito G."/>
            <person name="Buee M."/>
            <person name="Carver A."/>
            <person name="Chen C."/>
            <person name="Cichocki N."/>
            <person name="Clum A."/>
            <person name="Culley D."/>
            <person name="Crous P.W."/>
            <person name="Fauchery L."/>
            <person name="Girlanda M."/>
            <person name="Hayes R."/>
            <person name="Keri Z."/>
            <person name="LaButti K."/>
            <person name="Lipzen A."/>
            <person name="Lombard V."/>
            <person name="Magnuson J."/>
            <person name="Maillard F."/>
            <person name="Morin E."/>
            <person name="Murat C."/>
            <person name="Nolan M."/>
            <person name="Ohm R."/>
            <person name="Pangilinan J."/>
            <person name="Pereira M."/>
            <person name="Perotto S."/>
            <person name="Peter M."/>
            <person name="Riley R."/>
            <person name="Sitrit Y."/>
            <person name="Stielow B."/>
            <person name="Szollosi G."/>
            <person name="Zifcakova L."/>
            <person name="Stursova M."/>
            <person name="Spatafora J.W."/>
            <person name="Tedersoo L."/>
            <person name="Vaario L.-M."/>
            <person name="Yamada A."/>
            <person name="Yan M."/>
            <person name="Wang P."/>
            <person name="Xu J."/>
            <person name="Bruns T."/>
            <person name="Baldrian P."/>
            <person name="Vilgalys R."/>
            <person name="Henrissat B."/>
            <person name="Grigoriev I.V."/>
            <person name="Hibbett D."/>
            <person name="Nagy L.G."/>
            <person name="Martin F.M."/>
        </authorList>
    </citation>
    <scope>NUCLEOTIDE SEQUENCE</scope>
    <source>
        <strain evidence="2">Prilba</strain>
    </source>
</reference>
<sequence>MSIKLEINPSSTSLDLLGPPDASSAYSLSGHISLSLTSSQSLFERRRAIRILLRSLIITFEGQAELVTQEAGYSAIRLCTISKELVSKTAVEFSNEGHEDGEGPCTWHVMFDLPIPGWLPASDLYGDCRQGFSGTQYNLFATARFTNGETFGPSWVSTLCPPFFPRNNVLHAERRRIMLNRFALPSHSPTFYAISPTSGLPRPEDNPHPVPADIISKVELLASVPESISLDQEKFSFTLNIRTSSLPESQATKLRVSQFSLELEQVDQYASTAGAYAARHPVPSEKNQPPNKSLREAHPIHSLYDVGLLASPHPFTLDDAHSLLPGHQKVDISLSTADHVYKGAEGMHPARWFTMETQVPFTRSLLRHKGALDWMGTPRVRETSQGPFFSVKHSLRVVVTLSYDDGENNGKPSPTSFLAFTLPLNFVRLRGMSRACSPQPPSPVPSSDAPALPTTMPSPQPYCVPELPAYSQLFYSNGDVRHDDSIPLPLYTPSPDAIPA</sequence>
<dbReference type="OrthoDB" id="1638493at2759"/>